<dbReference type="InterPro" id="IPR043128">
    <property type="entry name" value="Rev_trsase/Diguanyl_cyclase"/>
</dbReference>
<dbReference type="CDD" id="cd01948">
    <property type="entry name" value="EAL"/>
    <property type="match status" value="1"/>
</dbReference>
<dbReference type="SUPFAM" id="SSF141868">
    <property type="entry name" value="EAL domain-like"/>
    <property type="match status" value="1"/>
</dbReference>
<feature type="domain" description="EAL" evidence="2">
    <location>
        <begin position="243"/>
        <end position="496"/>
    </location>
</feature>
<dbReference type="PANTHER" id="PTHR33121:SF70">
    <property type="entry name" value="SIGNALING PROTEIN YKOW"/>
    <property type="match status" value="1"/>
</dbReference>
<proteinExistence type="predicted"/>
<dbReference type="PANTHER" id="PTHR33121">
    <property type="entry name" value="CYCLIC DI-GMP PHOSPHODIESTERASE PDEF"/>
    <property type="match status" value="1"/>
</dbReference>
<dbReference type="InterPro" id="IPR035919">
    <property type="entry name" value="EAL_sf"/>
</dbReference>
<dbReference type="OrthoDB" id="7462471at2"/>
<dbReference type="EMBL" id="FOZG01000001">
    <property type="protein sequence ID" value="SFR83089.1"/>
    <property type="molecule type" value="Genomic_DNA"/>
</dbReference>
<evidence type="ECO:0000313" key="4">
    <source>
        <dbReference type="Proteomes" id="UP000198824"/>
    </source>
</evidence>
<accession>A0A1I6JVS9</accession>
<dbReference type="Proteomes" id="UP000198824">
    <property type="component" value="Unassembled WGS sequence"/>
</dbReference>
<dbReference type="AlphaFoldDB" id="A0A1I6JVS9"/>
<dbReference type="SMART" id="SM00052">
    <property type="entry name" value="EAL"/>
    <property type="match status" value="1"/>
</dbReference>
<evidence type="ECO:0000313" key="3">
    <source>
        <dbReference type="EMBL" id="SFR83089.1"/>
    </source>
</evidence>
<dbReference type="Gene3D" id="3.20.20.450">
    <property type="entry name" value="EAL domain"/>
    <property type="match status" value="1"/>
</dbReference>
<keyword evidence="4" id="KW-1185">Reference proteome</keyword>
<dbReference type="GO" id="GO:0071111">
    <property type="term" value="F:cyclic-guanylate-specific phosphodiesterase activity"/>
    <property type="evidence" value="ECO:0007669"/>
    <property type="project" value="InterPro"/>
</dbReference>
<keyword evidence="1" id="KW-0812">Transmembrane</keyword>
<dbReference type="STRING" id="1166337.SAMN05192580_0962"/>
<sequence length="498" mass="52195">MDALVGEAERRRRWGMKARSPLVLLAAGAAALVLLAGLVAGAMALAGANSASASPWVDRAPGLLALVVAAAALALRVWTALRGRRSDPATGLPNAAALTADHPAFPGALAVARIADFARIAAVTGPADLAILVQRVAERLRLGSGGRAIYRIDEAALAWIVPDEAGDTADDRFAGLAAVLRAPIAVGGRAIDVSVSFGLAERGAADDAPGLIAAGLLAAQRAHAAGRRWERASADEREAIDWQLSLVGELDQAIASGALWVAYQPKLDIASGRITSAEALVRWQHPRRGNIPPDQFVPSVEAHGRAQAMTAHVLHTALADAASWRKIGRPIGVAVNVSATLLSDDRLVAEIGAALARWRIPADMLTLEVTESAAIASADAAIERLGELRQMGVRISIDDYGTGQSTMTYLKRFPATELKIDKSFIQNLATSRADLILVRSTIDLAHALGMCVVAEGVEDADCLAKLVELGCDTAQGWHIGRPMPGENLALMQAWQRAA</sequence>
<evidence type="ECO:0000259" key="2">
    <source>
        <dbReference type="PROSITE" id="PS50883"/>
    </source>
</evidence>
<protein>
    <submittedName>
        <fullName evidence="3">EAL domain, c-di-GMP-specific phosphodiesterase class I (Or its enzymatically inactive variant)</fullName>
    </submittedName>
</protein>
<dbReference type="InterPro" id="IPR029787">
    <property type="entry name" value="Nucleotide_cyclase"/>
</dbReference>
<name>A0A1I6JVS9_9SPHN</name>
<dbReference type="RefSeq" id="WP_093311495.1">
    <property type="nucleotide sequence ID" value="NZ_FOZG01000001.1"/>
</dbReference>
<dbReference type="Pfam" id="PF00563">
    <property type="entry name" value="EAL"/>
    <property type="match status" value="1"/>
</dbReference>
<organism evidence="3 4">
    <name type="scientific">Sphingomonas jatrophae</name>
    <dbReference type="NCBI Taxonomy" id="1166337"/>
    <lineage>
        <taxon>Bacteria</taxon>
        <taxon>Pseudomonadati</taxon>
        <taxon>Pseudomonadota</taxon>
        <taxon>Alphaproteobacteria</taxon>
        <taxon>Sphingomonadales</taxon>
        <taxon>Sphingomonadaceae</taxon>
        <taxon>Sphingomonas</taxon>
    </lineage>
</organism>
<dbReference type="PROSITE" id="PS50883">
    <property type="entry name" value="EAL"/>
    <property type="match status" value="1"/>
</dbReference>
<dbReference type="InterPro" id="IPR050706">
    <property type="entry name" value="Cyclic-di-GMP_PDE-like"/>
</dbReference>
<keyword evidence="1" id="KW-1133">Transmembrane helix</keyword>
<keyword evidence="1" id="KW-0472">Membrane</keyword>
<gene>
    <name evidence="3" type="ORF">SAMN05192580_0962</name>
</gene>
<dbReference type="Gene3D" id="3.30.70.270">
    <property type="match status" value="1"/>
</dbReference>
<evidence type="ECO:0000256" key="1">
    <source>
        <dbReference type="SAM" id="Phobius"/>
    </source>
</evidence>
<feature type="transmembrane region" description="Helical" evidence="1">
    <location>
        <begin position="63"/>
        <end position="81"/>
    </location>
</feature>
<reference evidence="3 4" key="1">
    <citation type="submission" date="2016-10" db="EMBL/GenBank/DDBJ databases">
        <authorList>
            <person name="de Groot N.N."/>
        </authorList>
    </citation>
    <scope>NUCLEOTIDE SEQUENCE [LARGE SCALE GENOMIC DNA]</scope>
    <source>
        <strain evidence="3 4">S5-249</strain>
    </source>
</reference>
<dbReference type="InterPro" id="IPR001633">
    <property type="entry name" value="EAL_dom"/>
</dbReference>
<dbReference type="SUPFAM" id="SSF55073">
    <property type="entry name" value="Nucleotide cyclase"/>
    <property type="match status" value="1"/>
</dbReference>